<dbReference type="Gene3D" id="3.40.50.720">
    <property type="entry name" value="NAD(P)-binding Rossmann-like Domain"/>
    <property type="match status" value="2"/>
</dbReference>
<dbReference type="GO" id="GO:0030267">
    <property type="term" value="F:glyoxylate reductase (NADPH) activity"/>
    <property type="evidence" value="ECO:0007669"/>
    <property type="project" value="TreeGrafter"/>
</dbReference>
<dbReference type="SUPFAM" id="SSF51735">
    <property type="entry name" value="NAD(P)-binding Rossmann-fold domains"/>
    <property type="match status" value="1"/>
</dbReference>
<evidence type="ECO:0000256" key="1">
    <source>
        <dbReference type="ARBA" id="ARBA00023002"/>
    </source>
</evidence>
<dbReference type="CDD" id="cd05299">
    <property type="entry name" value="CtBP_dh"/>
    <property type="match status" value="1"/>
</dbReference>
<dbReference type="OrthoDB" id="9793626at2"/>
<dbReference type="PANTHER" id="PTHR10996:SF283">
    <property type="entry name" value="GLYOXYLATE_HYDROXYPYRUVATE REDUCTASE B"/>
    <property type="match status" value="1"/>
</dbReference>
<dbReference type="GO" id="GO:0016618">
    <property type="term" value="F:hydroxypyruvate reductase [NAD(P)H] activity"/>
    <property type="evidence" value="ECO:0007669"/>
    <property type="project" value="TreeGrafter"/>
</dbReference>
<dbReference type="RefSeq" id="WP_151176822.1">
    <property type="nucleotide sequence ID" value="NZ_CP042906.1"/>
</dbReference>
<evidence type="ECO:0000313" key="6">
    <source>
        <dbReference type="Proteomes" id="UP000326202"/>
    </source>
</evidence>
<dbReference type="PROSITE" id="PS00670">
    <property type="entry name" value="D_2_HYDROXYACID_DH_2"/>
    <property type="match status" value="1"/>
</dbReference>
<evidence type="ECO:0000256" key="2">
    <source>
        <dbReference type="RuleBase" id="RU003719"/>
    </source>
</evidence>
<organism evidence="5 6">
    <name type="scientific">Hypericibacter terrae</name>
    <dbReference type="NCBI Taxonomy" id="2602015"/>
    <lineage>
        <taxon>Bacteria</taxon>
        <taxon>Pseudomonadati</taxon>
        <taxon>Pseudomonadota</taxon>
        <taxon>Alphaproteobacteria</taxon>
        <taxon>Rhodospirillales</taxon>
        <taxon>Dongiaceae</taxon>
        <taxon>Hypericibacter</taxon>
    </lineage>
</organism>
<dbReference type="KEGG" id="htq:FRZ44_17620"/>
<evidence type="ECO:0000259" key="4">
    <source>
        <dbReference type="Pfam" id="PF02826"/>
    </source>
</evidence>
<gene>
    <name evidence="5" type="ORF">FRZ44_17620</name>
</gene>
<protein>
    <submittedName>
        <fullName evidence="5">Dehydrogenase</fullName>
    </submittedName>
</protein>
<dbReference type="Pfam" id="PF02826">
    <property type="entry name" value="2-Hacid_dh_C"/>
    <property type="match status" value="1"/>
</dbReference>
<sequence>MKQVLLTDYAWPDPEVERSVIEGAGFSLAIGPAKASPQAAIVELARQNRPLAIMTCWAEVTAPAIEACPDLKIVQRIGVGLDNIDRAAAAARGAVVTNVPDYCVEEVSDHAVGMLLAWARGIVSFDREVKGGQWDAAGARLRRVRDLTVGIAGFGRIGRRTAAKMQPFGSRLLVYDKYPPSGGFPEGMTGVDAKRLLSESDVVVLHLPLTPETRNFIDARSLQRMKPGSLLINVSRGGLVDNDALLQALEKGPLGAAALDVVEGEPNPPRALIGNPKVIATPHIAFASTASVLELRRRSAEEVVRVLTGQKPHHPCPPP</sequence>
<keyword evidence="6" id="KW-1185">Reference proteome</keyword>
<dbReference type="InterPro" id="IPR043322">
    <property type="entry name" value="CtBP"/>
</dbReference>
<dbReference type="InterPro" id="IPR029753">
    <property type="entry name" value="D-isomer_DH_CS"/>
</dbReference>
<name>A0A5J6MG65_9PROT</name>
<evidence type="ECO:0000259" key="3">
    <source>
        <dbReference type="Pfam" id="PF00389"/>
    </source>
</evidence>
<dbReference type="Proteomes" id="UP000326202">
    <property type="component" value="Chromosome"/>
</dbReference>
<dbReference type="AlphaFoldDB" id="A0A5J6MG65"/>
<feature type="domain" description="D-isomer specific 2-hydroxyacid dehydrogenase NAD-binding" evidence="4">
    <location>
        <begin position="112"/>
        <end position="285"/>
    </location>
</feature>
<dbReference type="PROSITE" id="PS00671">
    <property type="entry name" value="D_2_HYDROXYACID_DH_3"/>
    <property type="match status" value="1"/>
</dbReference>
<feature type="domain" description="D-isomer specific 2-hydroxyacid dehydrogenase catalytic" evidence="3">
    <location>
        <begin position="53"/>
        <end position="314"/>
    </location>
</feature>
<dbReference type="SUPFAM" id="SSF52283">
    <property type="entry name" value="Formate/glycerate dehydrogenase catalytic domain-like"/>
    <property type="match status" value="1"/>
</dbReference>
<evidence type="ECO:0000313" key="5">
    <source>
        <dbReference type="EMBL" id="QEX16468.1"/>
    </source>
</evidence>
<dbReference type="GO" id="GO:0005829">
    <property type="term" value="C:cytosol"/>
    <property type="evidence" value="ECO:0007669"/>
    <property type="project" value="TreeGrafter"/>
</dbReference>
<dbReference type="InterPro" id="IPR050223">
    <property type="entry name" value="D-isomer_2-hydroxyacid_DH"/>
</dbReference>
<dbReference type="EMBL" id="CP042906">
    <property type="protein sequence ID" value="QEX16468.1"/>
    <property type="molecule type" value="Genomic_DNA"/>
</dbReference>
<comment type="similarity">
    <text evidence="2">Belongs to the D-isomer specific 2-hydroxyacid dehydrogenase family.</text>
</comment>
<dbReference type="GO" id="GO:0051287">
    <property type="term" value="F:NAD binding"/>
    <property type="evidence" value="ECO:0007669"/>
    <property type="project" value="InterPro"/>
</dbReference>
<dbReference type="InterPro" id="IPR036291">
    <property type="entry name" value="NAD(P)-bd_dom_sf"/>
</dbReference>
<dbReference type="PANTHER" id="PTHR10996">
    <property type="entry name" value="2-HYDROXYACID DEHYDROGENASE-RELATED"/>
    <property type="match status" value="1"/>
</dbReference>
<dbReference type="Pfam" id="PF00389">
    <property type="entry name" value="2-Hacid_dh"/>
    <property type="match status" value="1"/>
</dbReference>
<accession>A0A5J6MG65</accession>
<proteinExistence type="inferred from homology"/>
<dbReference type="InterPro" id="IPR006140">
    <property type="entry name" value="D-isomer_DH_NAD-bd"/>
</dbReference>
<dbReference type="InterPro" id="IPR006139">
    <property type="entry name" value="D-isomer_2_OHA_DH_cat_dom"/>
</dbReference>
<dbReference type="GO" id="GO:0003714">
    <property type="term" value="F:transcription corepressor activity"/>
    <property type="evidence" value="ECO:0007669"/>
    <property type="project" value="InterPro"/>
</dbReference>
<keyword evidence="1 2" id="KW-0560">Oxidoreductase</keyword>
<reference evidence="5 6" key="1">
    <citation type="submission" date="2019-08" db="EMBL/GenBank/DDBJ databases">
        <title>Hyperibacter terrae gen. nov., sp. nov. and Hyperibacter viscosus sp. nov., two new members in the family Rhodospirillaceae isolated from the rhizosphere of Hypericum perforatum.</title>
        <authorList>
            <person name="Noviana Z."/>
        </authorList>
    </citation>
    <scope>NUCLEOTIDE SEQUENCE [LARGE SCALE GENOMIC DNA]</scope>
    <source>
        <strain evidence="5 6">R5913</strain>
    </source>
</reference>